<sequence>MIRRLPSPPPSSPPSPPSSIVQPQSHSRPNMEMSKSICLMRRLTFTTTASVVQPPHQSSHRHRHTAARSYACIVEYIRASVSMVRASMIMISALLDILMHQYTPAELYIPMIDMGRQNEHLFHLFGHIRASVWTNSVRYPKKSVMEIETESCEKAKLSATVGVQNHWEMDVKHAVLLFVKQNGFSFYFTLSAMVFNVVPTILEVRQCIYLDILVHRFAYIVHPFTFNFDAQKAVASYEGIWGYLLDKAFFSIKVAALVPFHGYPFTYLMHMCNPFVVCGETYVPIYRGQKEVVCRADYSLTSHQAIEPLIPLLYSPAPASSSATVTLFAMLVEITERGMAHCDKQDVLIIGGVGCNERLQGMMRVMCGKRGGKLFATDDRYCFDNTAMIAYTGLLAYAHGSTTPLDKSTFTKRFGTDKVWAVWRDEHESEIKSTWSVIVGLLAC</sequence>
<dbReference type="GO" id="GO:0005198">
    <property type="term" value="F:structural molecule activity"/>
    <property type="evidence" value="ECO:0007669"/>
    <property type="project" value="InterPro"/>
</dbReference>
<dbReference type="STRING" id="35608.A0A2U1KZJ8"/>
<evidence type="ECO:0000259" key="2">
    <source>
        <dbReference type="Pfam" id="PF00814"/>
    </source>
</evidence>
<evidence type="ECO:0000313" key="5">
    <source>
        <dbReference type="Proteomes" id="UP000245207"/>
    </source>
</evidence>
<accession>A0A2U1KZJ8</accession>
<feature type="region of interest" description="Disordered" evidence="1">
    <location>
        <begin position="1"/>
        <end position="31"/>
    </location>
</feature>
<dbReference type="InterPro" id="IPR000905">
    <property type="entry name" value="Gcp-like_dom"/>
</dbReference>
<dbReference type="OrthoDB" id="10254073at2759"/>
<feature type="compositionally biased region" description="Pro residues" evidence="1">
    <location>
        <begin position="1"/>
        <end position="17"/>
    </location>
</feature>
<proteinExistence type="predicted"/>
<protein>
    <submittedName>
        <fullName evidence="4">Uncharacterized protein</fullName>
    </submittedName>
</protein>
<gene>
    <name evidence="4" type="ORF">CTI12_AA547520</name>
</gene>
<evidence type="ECO:0000259" key="3">
    <source>
        <dbReference type="Pfam" id="PF06957"/>
    </source>
</evidence>
<dbReference type="Pfam" id="PF06957">
    <property type="entry name" value="COPI_C"/>
    <property type="match status" value="1"/>
</dbReference>
<dbReference type="AlphaFoldDB" id="A0A2U1KZJ8"/>
<dbReference type="GO" id="GO:0030126">
    <property type="term" value="C:COPI vesicle coat"/>
    <property type="evidence" value="ECO:0007669"/>
    <property type="project" value="InterPro"/>
</dbReference>
<name>A0A2U1KZJ8_ARTAN</name>
<dbReference type="GO" id="GO:0006886">
    <property type="term" value="P:intracellular protein transport"/>
    <property type="evidence" value="ECO:0007669"/>
    <property type="project" value="InterPro"/>
</dbReference>
<evidence type="ECO:0000313" key="4">
    <source>
        <dbReference type="EMBL" id="PWA42134.1"/>
    </source>
</evidence>
<evidence type="ECO:0000256" key="1">
    <source>
        <dbReference type="SAM" id="MobiDB-lite"/>
    </source>
</evidence>
<dbReference type="EMBL" id="PKPP01012599">
    <property type="protein sequence ID" value="PWA42134.1"/>
    <property type="molecule type" value="Genomic_DNA"/>
</dbReference>
<comment type="caution">
    <text evidence="4">The sequence shown here is derived from an EMBL/GenBank/DDBJ whole genome shotgun (WGS) entry which is preliminary data.</text>
</comment>
<dbReference type="Gene3D" id="3.30.420.40">
    <property type="match status" value="2"/>
</dbReference>
<feature type="domain" description="Coatomer alpha subunit C-terminal" evidence="3">
    <location>
        <begin position="272"/>
        <end position="295"/>
    </location>
</feature>
<feature type="domain" description="Gcp-like" evidence="2">
    <location>
        <begin position="324"/>
        <end position="391"/>
    </location>
</feature>
<dbReference type="GO" id="GO:0000408">
    <property type="term" value="C:EKC/KEOPS complex"/>
    <property type="evidence" value="ECO:0007669"/>
    <property type="project" value="TreeGrafter"/>
</dbReference>
<organism evidence="4 5">
    <name type="scientific">Artemisia annua</name>
    <name type="common">Sweet wormwood</name>
    <dbReference type="NCBI Taxonomy" id="35608"/>
    <lineage>
        <taxon>Eukaryota</taxon>
        <taxon>Viridiplantae</taxon>
        <taxon>Streptophyta</taxon>
        <taxon>Embryophyta</taxon>
        <taxon>Tracheophyta</taxon>
        <taxon>Spermatophyta</taxon>
        <taxon>Magnoliopsida</taxon>
        <taxon>eudicotyledons</taxon>
        <taxon>Gunneridae</taxon>
        <taxon>Pentapetalae</taxon>
        <taxon>asterids</taxon>
        <taxon>campanulids</taxon>
        <taxon>Asterales</taxon>
        <taxon>Asteraceae</taxon>
        <taxon>Asteroideae</taxon>
        <taxon>Anthemideae</taxon>
        <taxon>Artemisiinae</taxon>
        <taxon>Artemisia</taxon>
    </lineage>
</organism>
<dbReference type="PANTHER" id="PTHR11735:SF14">
    <property type="entry name" value="TRNA N6-ADENOSINE THREONYLCARBAMOYLTRANSFERASE"/>
    <property type="match status" value="1"/>
</dbReference>
<keyword evidence="5" id="KW-1185">Reference proteome</keyword>
<dbReference type="Proteomes" id="UP000245207">
    <property type="component" value="Unassembled WGS sequence"/>
</dbReference>
<reference evidence="4 5" key="1">
    <citation type="journal article" date="2018" name="Mol. Plant">
        <title>The genome of Artemisia annua provides insight into the evolution of Asteraceae family and artemisinin biosynthesis.</title>
        <authorList>
            <person name="Shen Q."/>
            <person name="Zhang L."/>
            <person name="Liao Z."/>
            <person name="Wang S."/>
            <person name="Yan T."/>
            <person name="Shi P."/>
            <person name="Liu M."/>
            <person name="Fu X."/>
            <person name="Pan Q."/>
            <person name="Wang Y."/>
            <person name="Lv Z."/>
            <person name="Lu X."/>
            <person name="Zhang F."/>
            <person name="Jiang W."/>
            <person name="Ma Y."/>
            <person name="Chen M."/>
            <person name="Hao X."/>
            <person name="Li L."/>
            <person name="Tang Y."/>
            <person name="Lv G."/>
            <person name="Zhou Y."/>
            <person name="Sun X."/>
            <person name="Brodelius P.E."/>
            <person name="Rose J.K.C."/>
            <person name="Tang K."/>
        </authorList>
    </citation>
    <scope>NUCLEOTIDE SEQUENCE [LARGE SCALE GENOMIC DNA]</scope>
    <source>
        <strain evidence="5">cv. Huhao1</strain>
        <tissue evidence="4">Leaf</tissue>
    </source>
</reference>
<dbReference type="PANTHER" id="PTHR11735">
    <property type="entry name" value="TRNA N6-ADENOSINE THREONYLCARBAMOYLTRANSFERASE"/>
    <property type="match status" value="1"/>
</dbReference>
<dbReference type="GO" id="GO:0016192">
    <property type="term" value="P:vesicle-mediated transport"/>
    <property type="evidence" value="ECO:0007669"/>
    <property type="project" value="InterPro"/>
</dbReference>
<dbReference type="InterPro" id="IPR010714">
    <property type="entry name" value="Coatomer_asu_C"/>
</dbReference>
<dbReference type="Pfam" id="PF00814">
    <property type="entry name" value="TsaD"/>
    <property type="match status" value="1"/>
</dbReference>